<proteinExistence type="predicted"/>
<evidence type="ECO:0000313" key="2">
    <source>
        <dbReference type="Proteomes" id="UP000485058"/>
    </source>
</evidence>
<feature type="non-terminal residue" evidence="1">
    <location>
        <position position="1"/>
    </location>
</feature>
<dbReference type="EMBL" id="BLLF01000023">
    <property type="protein sequence ID" value="GFH06124.1"/>
    <property type="molecule type" value="Genomic_DNA"/>
</dbReference>
<comment type="caution">
    <text evidence="1">The sequence shown here is derived from an EMBL/GenBank/DDBJ whole genome shotgun (WGS) entry which is preliminary data.</text>
</comment>
<gene>
    <name evidence="1" type="ORF">HaLaN_00701</name>
</gene>
<accession>A0A699YGQ9</accession>
<protein>
    <submittedName>
        <fullName evidence="1">Uncharacterized protein</fullName>
    </submittedName>
</protein>
<organism evidence="1 2">
    <name type="scientific">Haematococcus lacustris</name>
    <name type="common">Green alga</name>
    <name type="synonym">Haematococcus pluvialis</name>
    <dbReference type="NCBI Taxonomy" id="44745"/>
    <lineage>
        <taxon>Eukaryota</taxon>
        <taxon>Viridiplantae</taxon>
        <taxon>Chlorophyta</taxon>
        <taxon>core chlorophytes</taxon>
        <taxon>Chlorophyceae</taxon>
        <taxon>CS clade</taxon>
        <taxon>Chlamydomonadales</taxon>
        <taxon>Haematococcaceae</taxon>
        <taxon>Haematococcus</taxon>
    </lineage>
</organism>
<keyword evidence="2" id="KW-1185">Reference proteome</keyword>
<reference evidence="1 2" key="1">
    <citation type="submission" date="2020-02" db="EMBL/GenBank/DDBJ databases">
        <title>Draft genome sequence of Haematococcus lacustris strain NIES-144.</title>
        <authorList>
            <person name="Morimoto D."/>
            <person name="Nakagawa S."/>
            <person name="Yoshida T."/>
            <person name="Sawayama S."/>
        </authorList>
    </citation>
    <scope>NUCLEOTIDE SEQUENCE [LARGE SCALE GENOMIC DNA]</scope>
    <source>
        <strain evidence="1 2">NIES-144</strain>
    </source>
</reference>
<name>A0A699YGQ9_HAELA</name>
<dbReference type="AlphaFoldDB" id="A0A699YGQ9"/>
<evidence type="ECO:0000313" key="1">
    <source>
        <dbReference type="EMBL" id="GFH06124.1"/>
    </source>
</evidence>
<sequence length="73" mass="7758">MLRFYADTTAVLSSIFVVDPTNIRIRSVEPGSIRLIFSVETDQSIAALSATSFIARGLTSINSNNSSPAPPTA</sequence>
<dbReference type="Proteomes" id="UP000485058">
    <property type="component" value="Unassembled WGS sequence"/>
</dbReference>